<dbReference type="Proteomes" id="UP000247409">
    <property type="component" value="Unassembled WGS sequence"/>
</dbReference>
<name>A0A2V3IVG7_9FLOR</name>
<evidence type="ECO:0000313" key="3">
    <source>
        <dbReference type="Proteomes" id="UP000247409"/>
    </source>
</evidence>
<dbReference type="InterPro" id="IPR003323">
    <property type="entry name" value="OTU_dom"/>
</dbReference>
<protein>
    <recommendedName>
        <fullName evidence="1">OTU domain-containing protein</fullName>
    </recommendedName>
</protein>
<evidence type="ECO:0000313" key="2">
    <source>
        <dbReference type="EMBL" id="PXF46122.1"/>
    </source>
</evidence>
<dbReference type="CDD" id="cd22744">
    <property type="entry name" value="OTU"/>
    <property type="match status" value="1"/>
</dbReference>
<dbReference type="EMBL" id="NBIV01000044">
    <property type="protein sequence ID" value="PXF46122.1"/>
    <property type="molecule type" value="Genomic_DNA"/>
</dbReference>
<dbReference type="OrthoDB" id="5000at2759"/>
<dbReference type="InterPro" id="IPR038765">
    <property type="entry name" value="Papain-like_cys_pep_sf"/>
</dbReference>
<dbReference type="Gene3D" id="3.90.70.80">
    <property type="match status" value="1"/>
</dbReference>
<gene>
    <name evidence="2" type="ORF">BWQ96_04128</name>
</gene>
<keyword evidence="3" id="KW-1185">Reference proteome</keyword>
<evidence type="ECO:0000259" key="1">
    <source>
        <dbReference type="PROSITE" id="PS50802"/>
    </source>
</evidence>
<dbReference type="AlphaFoldDB" id="A0A2V3IVG7"/>
<reference evidence="2 3" key="1">
    <citation type="journal article" date="2018" name="Mol. Biol. Evol.">
        <title>Analysis of the draft genome of the red seaweed Gracilariopsis chorda provides insights into genome size evolution in Rhodophyta.</title>
        <authorList>
            <person name="Lee J."/>
            <person name="Yang E.C."/>
            <person name="Graf L."/>
            <person name="Yang J.H."/>
            <person name="Qiu H."/>
            <person name="Zel Zion U."/>
            <person name="Chan C.X."/>
            <person name="Stephens T.G."/>
            <person name="Weber A.P.M."/>
            <person name="Boo G.H."/>
            <person name="Boo S.M."/>
            <person name="Kim K.M."/>
            <person name="Shin Y."/>
            <person name="Jung M."/>
            <person name="Lee S.J."/>
            <person name="Yim H.S."/>
            <person name="Lee J.H."/>
            <person name="Bhattacharya D."/>
            <person name="Yoon H.S."/>
        </authorList>
    </citation>
    <scope>NUCLEOTIDE SEQUENCE [LARGE SCALE GENOMIC DNA]</scope>
    <source>
        <strain evidence="2 3">SKKU-2015</strain>
        <tissue evidence="2">Whole body</tissue>
    </source>
</reference>
<dbReference type="SUPFAM" id="SSF54001">
    <property type="entry name" value="Cysteine proteinases"/>
    <property type="match status" value="1"/>
</dbReference>
<feature type="domain" description="OTU" evidence="1">
    <location>
        <begin position="1"/>
        <end position="148"/>
    </location>
</feature>
<proteinExistence type="predicted"/>
<sequence length="152" mass="17181">MTATPSGGDCGFHAISWALLHLSGPTLSSTDVRRKLSTHVRQNTAFYSDLLRRQGHWELADETANAVATFSRSVLMEGVNGHWLGQMWGEIELLALAKAFTVCVELYCFEVAPQQLRRYARFEEGKRVVRLLFTGSAQAGHFDVLLPRRTWW</sequence>
<dbReference type="PROSITE" id="PS50802">
    <property type="entry name" value="OTU"/>
    <property type="match status" value="1"/>
</dbReference>
<accession>A0A2V3IVG7</accession>
<organism evidence="2 3">
    <name type="scientific">Gracilariopsis chorda</name>
    <dbReference type="NCBI Taxonomy" id="448386"/>
    <lineage>
        <taxon>Eukaryota</taxon>
        <taxon>Rhodophyta</taxon>
        <taxon>Florideophyceae</taxon>
        <taxon>Rhodymeniophycidae</taxon>
        <taxon>Gracilariales</taxon>
        <taxon>Gracilariaceae</taxon>
        <taxon>Gracilariopsis</taxon>
    </lineage>
</organism>
<comment type="caution">
    <text evidence="2">The sequence shown here is derived from an EMBL/GenBank/DDBJ whole genome shotgun (WGS) entry which is preliminary data.</text>
</comment>